<evidence type="ECO:0000313" key="3">
    <source>
        <dbReference type="Proteomes" id="UP000827892"/>
    </source>
</evidence>
<feature type="transmembrane region" description="Helical" evidence="1">
    <location>
        <begin position="356"/>
        <end position="376"/>
    </location>
</feature>
<organism evidence="2 3">
    <name type="scientific">Caenorhabditis briggsae</name>
    <dbReference type="NCBI Taxonomy" id="6238"/>
    <lineage>
        <taxon>Eukaryota</taxon>
        <taxon>Metazoa</taxon>
        <taxon>Ecdysozoa</taxon>
        <taxon>Nematoda</taxon>
        <taxon>Chromadorea</taxon>
        <taxon>Rhabditida</taxon>
        <taxon>Rhabditina</taxon>
        <taxon>Rhabditomorpha</taxon>
        <taxon>Rhabditoidea</taxon>
        <taxon>Rhabditidae</taxon>
        <taxon>Peloderinae</taxon>
        <taxon>Caenorhabditis</taxon>
    </lineage>
</organism>
<dbReference type="Proteomes" id="UP000827892">
    <property type="component" value="Chromosome III"/>
</dbReference>
<evidence type="ECO:0000313" key="2">
    <source>
        <dbReference type="EMBL" id="ULU01200.1"/>
    </source>
</evidence>
<accession>A0AAE9DCT4</accession>
<reference evidence="2 3" key="1">
    <citation type="submission" date="2022-05" db="EMBL/GenBank/DDBJ databases">
        <title>Chromosome-level reference genomes for two strains of Caenorhabditis briggsae: an improved platform for comparative genomics.</title>
        <authorList>
            <person name="Stevens L."/>
            <person name="Andersen E.C."/>
        </authorList>
    </citation>
    <scope>NUCLEOTIDE SEQUENCE [LARGE SCALE GENOMIC DNA]</scope>
    <source>
        <strain evidence="2">QX1410_ONT</strain>
        <tissue evidence="2">Whole-organism</tissue>
    </source>
</reference>
<dbReference type="InterPro" id="IPR003839">
    <property type="entry name" value="7TM_GPCR_serpentine_rcpt_Sru"/>
</dbReference>
<name>A0AAE9DCT4_CAEBR</name>
<keyword evidence="1" id="KW-0812">Transmembrane</keyword>
<dbReference type="EMBL" id="CP090893">
    <property type="protein sequence ID" value="ULU01200.1"/>
    <property type="molecule type" value="Genomic_DNA"/>
</dbReference>
<dbReference type="PANTHER" id="PTHR46045:SF18">
    <property type="entry name" value="SERPENTINE RECEPTOR, CLASS U"/>
    <property type="match status" value="1"/>
</dbReference>
<keyword evidence="1" id="KW-0472">Membrane</keyword>
<dbReference type="AlphaFoldDB" id="A0AAE9DCT4"/>
<proteinExistence type="predicted"/>
<feature type="transmembrane region" description="Helical" evidence="1">
    <location>
        <begin position="97"/>
        <end position="117"/>
    </location>
</feature>
<gene>
    <name evidence="2" type="ORF">L3Y34_001513</name>
</gene>
<dbReference type="Pfam" id="PF10322">
    <property type="entry name" value="7TM_GPCR_Sru"/>
    <property type="match status" value="1"/>
</dbReference>
<feature type="transmembrane region" description="Helical" evidence="1">
    <location>
        <begin position="225"/>
        <end position="244"/>
    </location>
</feature>
<dbReference type="PANTHER" id="PTHR46045">
    <property type="entry name" value="SERPENTINE RECEPTOR, CLASS U-RELATED"/>
    <property type="match status" value="1"/>
</dbReference>
<sequence length="391" mass="44620">MINLYNRNVLNGNNITPSSTTSTTTLATTTTVTTTTTIITTTPTTTTELLTTTESYLSTIVAAVFILPAIGACLIGAYFAYKYFFKIDMSFDNLFNYAYAFVILSYIYMLLTVGVVWKMYKVYYANKMILKAIVVHRCLFQTFIWMQIANLLFFIFDNIVFRLPSTGFFTKLCDYLAPSHLLKVLYMLQLFSNYSSIYYSFLFCLTRLIILFITESHEKICKKLCFVFIPITLITPIIADFYMIPAPGACRPLKPPYPPGAISISYGPSLFNIRTDNFMLGLTFFAPVAILFMNAMVVFKVRKLLFQRRKTTSRHHRKAQISLTITTLAIMVQHLASGGKTVVGVIHPEFVPYAQLIRNRVIDFGMISVPWIFYFSHPMFHDKTARVSSMT</sequence>
<keyword evidence="1" id="KW-1133">Transmembrane helix</keyword>
<feature type="transmembrane region" description="Helical" evidence="1">
    <location>
        <begin position="319"/>
        <end position="336"/>
    </location>
</feature>
<feature type="transmembrane region" description="Helical" evidence="1">
    <location>
        <begin position="196"/>
        <end position="213"/>
    </location>
</feature>
<protein>
    <recommendedName>
        <fullName evidence="4">Serpentine receptor class gamma</fullName>
    </recommendedName>
</protein>
<evidence type="ECO:0000256" key="1">
    <source>
        <dbReference type="SAM" id="Phobius"/>
    </source>
</evidence>
<evidence type="ECO:0008006" key="4">
    <source>
        <dbReference type="Google" id="ProtNLM"/>
    </source>
</evidence>
<feature type="transmembrane region" description="Helical" evidence="1">
    <location>
        <begin position="278"/>
        <end position="299"/>
    </location>
</feature>
<feature type="transmembrane region" description="Helical" evidence="1">
    <location>
        <begin position="56"/>
        <end position="81"/>
    </location>
</feature>
<feature type="transmembrane region" description="Helical" evidence="1">
    <location>
        <begin position="138"/>
        <end position="156"/>
    </location>
</feature>